<organism evidence="1 2">
    <name type="scientific">Rhizobium mongolense</name>
    <dbReference type="NCBI Taxonomy" id="57676"/>
    <lineage>
        <taxon>Bacteria</taxon>
        <taxon>Pseudomonadati</taxon>
        <taxon>Pseudomonadota</taxon>
        <taxon>Alphaproteobacteria</taxon>
        <taxon>Hyphomicrobiales</taxon>
        <taxon>Rhizobiaceae</taxon>
        <taxon>Rhizobium/Agrobacterium group</taxon>
        <taxon>Rhizobium</taxon>
    </lineage>
</organism>
<name>A0A7W6RWM9_9HYPH</name>
<evidence type="ECO:0000313" key="2">
    <source>
        <dbReference type="Proteomes" id="UP000533641"/>
    </source>
</evidence>
<reference evidence="1 2" key="1">
    <citation type="submission" date="2020-08" db="EMBL/GenBank/DDBJ databases">
        <title>Genomic Encyclopedia of Type Strains, Phase IV (KMG-V): Genome sequencing to study the core and pangenomes of soil and plant-associated prokaryotes.</title>
        <authorList>
            <person name="Whitman W."/>
        </authorList>
    </citation>
    <scope>NUCLEOTIDE SEQUENCE [LARGE SCALE GENOMIC DNA]</scope>
    <source>
        <strain evidence="1 2">SEMIA 402</strain>
    </source>
</reference>
<gene>
    <name evidence="1" type="ORF">GGE12_007116</name>
</gene>
<dbReference type="RefSeq" id="WP_183930812.1">
    <property type="nucleotide sequence ID" value="NZ_JACIGM010000026.1"/>
</dbReference>
<proteinExistence type="predicted"/>
<accession>A0A7W6RWM9</accession>
<dbReference type="EMBL" id="JACIGM010000026">
    <property type="protein sequence ID" value="MBB4279303.1"/>
    <property type="molecule type" value="Genomic_DNA"/>
</dbReference>
<protein>
    <submittedName>
        <fullName evidence="1">Uncharacterized protein</fullName>
    </submittedName>
</protein>
<sequence>MRTKFLKDLNGKVKFEHDDDWPRVIVQFSASERVVYAVDGQRLILQHRHRSPRSDKWSTWRSVWGTKSHEEMRKLMEKSDPFACDSEKLDSICLKTDDGDYVEHSR</sequence>
<dbReference type="AlphaFoldDB" id="A0A7W6RWM9"/>
<comment type="caution">
    <text evidence="1">The sequence shown here is derived from an EMBL/GenBank/DDBJ whole genome shotgun (WGS) entry which is preliminary data.</text>
</comment>
<dbReference type="Proteomes" id="UP000533641">
    <property type="component" value="Unassembled WGS sequence"/>
</dbReference>
<evidence type="ECO:0000313" key="1">
    <source>
        <dbReference type="EMBL" id="MBB4279303.1"/>
    </source>
</evidence>